<keyword evidence="3" id="KW-0378">Hydrolase</keyword>
<dbReference type="GO" id="GO:0016810">
    <property type="term" value="F:hydrolase activity, acting on carbon-nitrogen (but not peptide) bonds"/>
    <property type="evidence" value="ECO:0007669"/>
    <property type="project" value="InterPro"/>
</dbReference>
<name>A0A7Y0GAH4_9SPHN</name>
<dbReference type="Proteomes" id="UP000583556">
    <property type="component" value="Unassembled WGS sequence"/>
</dbReference>
<evidence type="ECO:0000313" key="4">
    <source>
        <dbReference type="Proteomes" id="UP000583556"/>
    </source>
</evidence>
<accession>A0A7Y0GAH4</accession>
<keyword evidence="4" id="KW-1185">Reference proteome</keyword>
<sequence length="429" mass="44936">MKNKVMMASVAALLLAGTATGVQARTVVVRAGHMIDVVAGKRVDDAQVVVTDGRITAVGKRGDAVPQGAEVIDLGGRTLLPGLIDMHVHLTGDPRYSGYRGLEYTDAFWTVVGVANAKKTLDAGFTTVRNVGAGNYDDVALKQAIAEGYITGPRIVPATYALGATGGHCDSTEFPPSIHADAPGVADSADAFRALVRKVRKYGAEVIKVCATGGVFSKTDSVGAQQMNDAELKAVVDEAHMLGMRVAAHAHGTAGINAALRAGVDTIEHASLADAESFRLAKEKGAALDMDIYNDDYILAEGEKNGVFAESLEKERMIGRKQRETFRAAHAAGVTLLFGTDGGVYPNGNNALQFAKMVEWGMTPIEAIRAATLTAAKFLDKTGDVGAIEAGRYGDLIAVDGDPLADVRALEKVSFVMKGGEVAKAAPPR</sequence>
<dbReference type="AlphaFoldDB" id="A0A7Y0GAH4"/>
<dbReference type="InterPro" id="IPR032466">
    <property type="entry name" value="Metal_Hydrolase"/>
</dbReference>
<dbReference type="InterPro" id="IPR051781">
    <property type="entry name" value="Metallo-dep_Hydrolase"/>
</dbReference>
<feature type="signal peptide" evidence="1">
    <location>
        <begin position="1"/>
        <end position="24"/>
    </location>
</feature>
<evidence type="ECO:0000256" key="1">
    <source>
        <dbReference type="SAM" id="SignalP"/>
    </source>
</evidence>
<evidence type="ECO:0000259" key="2">
    <source>
        <dbReference type="Pfam" id="PF01979"/>
    </source>
</evidence>
<dbReference type="Gene3D" id="2.30.40.10">
    <property type="entry name" value="Urease, subunit C, domain 1"/>
    <property type="match status" value="1"/>
</dbReference>
<comment type="caution">
    <text evidence="3">The sequence shown here is derived from an EMBL/GenBank/DDBJ whole genome shotgun (WGS) entry which is preliminary data.</text>
</comment>
<keyword evidence="1" id="KW-0732">Signal</keyword>
<organism evidence="3 4">
    <name type="scientific">Novosphingobium olei</name>
    <dbReference type="NCBI Taxonomy" id="2728851"/>
    <lineage>
        <taxon>Bacteria</taxon>
        <taxon>Pseudomonadati</taxon>
        <taxon>Pseudomonadota</taxon>
        <taxon>Alphaproteobacteria</taxon>
        <taxon>Sphingomonadales</taxon>
        <taxon>Sphingomonadaceae</taxon>
        <taxon>Novosphingobium</taxon>
    </lineage>
</organism>
<dbReference type="RefSeq" id="WP_169494480.1">
    <property type="nucleotide sequence ID" value="NZ_JABBGM010000008.1"/>
</dbReference>
<dbReference type="InterPro" id="IPR011059">
    <property type="entry name" value="Metal-dep_hydrolase_composite"/>
</dbReference>
<gene>
    <name evidence="3" type="ORF">HHL27_16470</name>
</gene>
<dbReference type="InterPro" id="IPR057744">
    <property type="entry name" value="OTAase-like"/>
</dbReference>
<evidence type="ECO:0000313" key="3">
    <source>
        <dbReference type="EMBL" id="NML95271.1"/>
    </source>
</evidence>
<dbReference type="CDD" id="cd01299">
    <property type="entry name" value="Met_dep_hydrolase_A"/>
    <property type="match status" value="1"/>
</dbReference>
<dbReference type="SUPFAM" id="SSF51556">
    <property type="entry name" value="Metallo-dependent hydrolases"/>
    <property type="match status" value="1"/>
</dbReference>
<feature type="domain" description="Amidohydrolase-related" evidence="2">
    <location>
        <begin position="78"/>
        <end position="422"/>
    </location>
</feature>
<reference evidence="3 4" key="1">
    <citation type="submission" date="2020-04" db="EMBL/GenBank/DDBJ databases">
        <title>Novosphingobium sp. TW-4 isolated from soil.</title>
        <authorList>
            <person name="Dahal R.H."/>
            <person name="Chaudhary D.K."/>
        </authorList>
    </citation>
    <scope>NUCLEOTIDE SEQUENCE [LARGE SCALE GENOMIC DNA]</scope>
    <source>
        <strain evidence="3 4">TW-4</strain>
    </source>
</reference>
<protein>
    <submittedName>
        <fullName evidence="3">Amidohydrolase family protein</fullName>
    </submittedName>
</protein>
<dbReference type="PANTHER" id="PTHR43135:SF3">
    <property type="entry name" value="ALPHA-D-RIBOSE 1-METHYLPHOSPHONATE 5-TRIPHOSPHATE DIPHOSPHATASE"/>
    <property type="match status" value="1"/>
</dbReference>
<dbReference type="EMBL" id="JABBGM010000008">
    <property type="protein sequence ID" value="NML95271.1"/>
    <property type="molecule type" value="Genomic_DNA"/>
</dbReference>
<dbReference type="Gene3D" id="3.20.20.140">
    <property type="entry name" value="Metal-dependent hydrolases"/>
    <property type="match status" value="1"/>
</dbReference>
<dbReference type="PANTHER" id="PTHR43135">
    <property type="entry name" value="ALPHA-D-RIBOSE 1-METHYLPHOSPHONATE 5-TRIPHOSPHATE DIPHOSPHATASE"/>
    <property type="match status" value="1"/>
</dbReference>
<proteinExistence type="predicted"/>
<dbReference type="InterPro" id="IPR006680">
    <property type="entry name" value="Amidohydro-rel"/>
</dbReference>
<feature type="chain" id="PRO_5030776379" evidence="1">
    <location>
        <begin position="25"/>
        <end position="429"/>
    </location>
</feature>
<dbReference type="SUPFAM" id="SSF51338">
    <property type="entry name" value="Composite domain of metallo-dependent hydrolases"/>
    <property type="match status" value="1"/>
</dbReference>
<dbReference type="Pfam" id="PF01979">
    <property type="entry name" value="Amidohydro_1"/>
    <property type="match status" value="1"/>
</dbReference>